<dbReference type="EMBL" id="JAHRHJ020000009">
    <property type="protein sequence ID" value="KAH9302958.1"/>
    <property type="molecule type" value="Genomic_DNA"/>
</dbReference>
<organism evidence="2 3">
    <name type="scientific">Taxus chinensis</name>
    <name type="common">Chinese yew</name>
    <name type="synonym">Taxus wallichiana var. chinensis</name>
    <dbReference type="NCBI Taxonomy" id="29808"/>
    <lineage>
        <taxon>Eukaryota</taxon>
        <taxon>Viridiplantae</taxon>
        <taxon>Streptophyta</taxon>
        <taxon>Embryophyta</taxon>
        <taxon>Tracheophyta</taxon>
        <taxon>Spermatophyta</taxon>
        <taxon>Pinopsida</taxon>
        <taxon>Pinidae</taxon>
        <taxon>Conifers II</taxon>
        <taxon>Cupressales</taxon>
        <taxon>Taxaceae</taxon>
        <taxon>Taxus</taxon>
    </lineage>
</organism>
<gene>
    <name evidence="2" type="ORF">KI387_014541</name>
</gene>
<evidence type="ECO:0000256" key="1">
    <source>
        <dbReference type="SAM" id="Coils"/>
    </source>
</evidence>
<feature type="coiled-coil region" evidence="1">
    <location>
        <begin position="389"/>
        <end position="427"/>
    </location>
</feature>
<proteinExistence type="predicted"/>
<dbReference type="Proteomes" id="UP000824469">
    <property type="component" value="Unassembled WGS sequence"/>
</dbReference>
<name>A0AA38CUM5_TAXCH</name>
<comment type="caution">
    <text evidence="2">The sequence shown here is derived from an EMBL/GenBank/DDBJ whole genome shotgun (WGS) entry which is preliminary data.</text>
</comment>
<reference evidence="2 3" key="1">
    <citation type="journal article" date="2021" name="Nat. Plants">
        <title>The Taxus genome provides insights into paclitaxel biosynthesis.</title>
        <authorList>
            <person name="Xiong X."/>
            <person name="Gou J."/>
            <person name="Liao Q."/>
            <person name="Li Y."/>
            <person name="Zhou Q."/>
            <person name="Bi G."/>
            <person name="Li C."/>
            <person name="Du R."/>
            <person name="Wang X."/>
            <person name="Sun T."/>
            <person name="Guo L."/>
            <person name="Liang H."/>
            <person name="Lu P."/>
            <person name="Wu Y."/>
            <person name="Zhang Z."/>
            <person name="Ro D.K."/>
            <person name="Shang Y."/>
            <person name="Huang S."/>
            <person name="Yan J."/>
        </authorList>
    </citation>
    <scope>NUCLEOTIDE SEQUENCE [LARGE SCALE GENOMIC DNA]</scope>
    <source>
        <strain evidence="2">Ta-2019</strain>
    </source>
</reference>
<accession>A0AA38CUM5</accession>
<protein>
    <submittedName>
        <fullName evidence="2">Uncharacterized protein</fullName>
    </submittedName>
</protein>
<evidence type="ECO:0000313" key="3">
    <source>
        <dbReference type="Proteomes" id="UP000824469"/>
    </source>
</evidence>
<dbReference type="AlphaFoldDB" id="A0AA38CUM5"/>
<dbReference type="OMA" id="NCKESAR"/>
<evidence type="ECO:0000313" key="2">
    <source>
        <dbReference type="EMBL" id="KAH9302958.1"/>
    </source>
</evidence>
<keyword evidence="3" id="KW-1185">Reference proteome</keyword>
<keyword evidence="1" id="KW-0175">Coiled coil</keyword>
<sequence length="794" mass="92892">MHIMRLVKAQMEEDNYSARVLSDISNLNMVEDIFDVSQELGFGEGEDWMPNTDVPLKKVCGAELSETKLGNCKESARSIHARADFLSNKSTVKDDIEANEAMEMPSPDTQDLCQKQPFLSRFIQKKVNDINSETVNVERKSLTSTHMKVKQLKSLAKENVSEGINENGNVEHLVSKVENAVKFEIMVDELQLKMKANRDNLKKALFGNEYKTEKIKSQLETVGVYWKKVQEPRHDTKVGHAEKENAKQVVFETRNGTVNYALKQSSEQEKPPLEVSSNRETIVEIVSGDEGAFPNSQNMEHQLIRHKVLELWKAEVSEHKDTCDRLKYLENFMIHLHREAVKLNSVLQAGSIKNTMFTLINFFKSLAHIQVQGPQNSCGYHKHARQPFKVEYLERLKEEMQELEAKNNRLESELNAAIKKGRDLEERNEVLWMEKERHFTSEIVSLQEKACCLNEHIERVDSNHIQERHHWKEELEMCRNECTNKLEVLQYMLKEREEKLMNESVMWSRLLEAKDEELHSLESVIRKAVHTLTTTKRQLYDLKRHLISQRTGFTKDQGLGQEDEGSHTFSTGSASEFQYGIDISDVEECGLKMPILLEKLATHTETDICRLGVEIREDYDRMEKEKIEARLLTMQVKQEKTKNEEQLAERLFLMERFKGEMESKEAHLDWERKQLEMSLKLKSEEVEKLRGELYTKQQQTQIIRHKFQDEKTMIMRELDKERSERQQDRDQYHSSCQKMVKEILEKEQAWKKQMKGLAEDFLKLKAHNINNDNEIEMLREKIHDILTRDAQGLQ</sequence>